<dbReference type="EMBL" id="CYZT01000583">
    <property type="protein sequence ID" value="CUP94961.1"/>
    <property type="molecule type" value="Genomic_DNA"/>
</dbReference>
<organism evidence="1 2">
    <name type="scientific">Flavonifractor plautii</name>
    <name type="common">Fusobacterium plautii</name>
    <dbReference type="NCBI Taxonomy" id="292800"/>
    <lineage>
        <taxon>Bacteria</taxon>
        <taxon>Bacillati</taxon>
        <taxon>Bacillota</taxon>
        <taxon>Clostridia</taxon>
        <taxon>Eubacteriales</taxon>
        <taxon>Oscillospiraceae</taxon>
        <taxon>Flavonifractor</taxon>
    </lineage>
</organism>
<reference evidence="1 2" key="1">
    <citation type="submission" date="2015-09" db="EMBL/GenBank/DDBJ databases">
        <authorList>
            <consortium name="Pathogen Informatics"/>
        </authorList>
    </citation>
    <scope>NUCLEOTIDE SEQUENCE [LARGE SCALE GENOMIC DNA]</scope>
    <source>
        <strain evidence="1 2">2789STDY5608854</strain>
    </source>
</reference>
<dbReference type="Proteomes" id="UP000095746">
    <property type="component" value="Unassembled WGS sequence"/>
</dbReference>
<evidence type="ECO:0000313" key="1">
    <source>
        <dbReference type="EMBL" id="CUP94961.1"/>
    </source>
</evidence>
<sequence length="45" mass="4973">MKMGSSTMFTAAPRATVIIPMLLKPWALMKGFIPSPIITKRVPSR</sequence>
<accession>A0A174SF22</accession>
<proteinExistence type="predicted"/>
<protein>
    <submittedName>
        <fullName evidence="1">Uncharacterized protein</fullName>
    </submittedName>
</protein>
<name>A0A174SF22_FLAPL</name>
<evidence type="ECO:0000313" key="2">
    <source>
        <dbReference type="Proteomes" id="UP000095746"/>
    </source>
</evidence>
<gene>
    <name evidence="1" type="ORF">ERS852411_03790</name>
</gene>
<dbReference type="AlphaFoldDB" id="A0A174SF22"/>